<feature type="compositionally biased region" description="Basic and acidic residues" evidence="2">
    <location>
        <begin position="15"/>
        <end position="34"/>
    </location>
</feature>
<evidence type="ECO:0000313" key="5">
    <source>
        <dbReference type="Proteomes" id="UP000325785"/>
    </source>
</evidence>
<protein>
    <recommendedName>
        <fullName evidence="6">Mitochondrial inner membrane protein</fullName>
    </recommendedName>
</protein>
<dbReference type="Proteomes" id="UP000325785">
    <property type="component" value="Chromosome"/>
</dbReference>
<keyword evidence="1" id="KW-0175">Coiled coil</keyword>
<evidence type="ECO:0000256" key="3">
    <source>
        <dbReference type="SAM" id="Phobius"/>
    </source>
</evidence>
<gene>
    <name evidence="4" type="ORF">RIdsm_05280</name>
</gene>
<dbReference type="EMBL" id="CP031598">
    <property type="protein sequence ID" value="QEW29435.1"/>
    <property type="molecule type" value="Genomic_DNA"/>
</dbReference>
<feature type="compositionally biased region" description="Low complexity" evidence="2">
    <location>
        <begin position="95"/>
        <end position="108"/>
    </location>
</feature>
<evidence type="ECO:0000313" key="4">
    <source>
        <dbReference type="EMBL" id="QEW29435.1"/>
    </source>
</evidence>
<dbReference type="AlphaFoldDB" id="A0A5P3AM76"/>
<evidence type="ECO:0000256" key="2">
    <source>
        <dbReference type="SAM" id="MobiDB-lite"/>
    </source>
</evidence>
<proteinExistence type="predicted"/>
<feature type="transmembrane region" description="Helical" evidence="3">
    <location>
        <begin position="161"/>
        <end position="184"/>
    </location>
</feature>
<evidence type="ECO:0000256" key="1">
    <source>
        <dbReference type="SAM" id="Coils"/>
    </source>
</evidence>
<keyword evidence="3" id="KW-0812">Transmembrane</keyword>
<name>A0A5P3AM76_9RHOB</name>
<feature type="compositionally biased region" description="Acidic residues" evidence="2">
    <location>
        <begin position="83"/>
        <end position="94"/>
    </location>
</feature>
<feature type="compositionally biased region" description="Polar residues" evidence="2">
    <location>
        <begin position="117"/>
        <end position="127"/>
    </location>
</feature>
<feature type="compositionally biased region" description="Basic and acidic residues" evidence="2">
    <location>
        <begin position="131"/>
        <end position="143"/>
    </location>
</feature>
<dbReference type="OrthoDB" id="7659420at2"/>
<reference evidence="4 5" key="1">
    <citation type="submission" date="2018-08" db="EMBL/GenBank/DDBJ databases">
        <title>Genetic Globetrotter - A new plasmid hitch-hiking vast phylogenetic and geographic distances.</title>
        <authorList>
            <person name="Vollmers J."/>
            <person name="Petersen J."/>
        </authorList>
    </citation>
    <scope>NUCLEOTIDE SEQUENCE [LARGE SCALE GENOMIC DNA]</scope>
    <source>
        <strain evidence="4 5">DSM 26383</strain>
    </source>
</reference>
<evidence type="ECO:0008006" key="6">
    <source>
        <dbReference type="Google" id="ProtNLM"/>
    </source>
</evidence>
<sequence>MARKTTSKTTTSKRKTSDKDATDKTETDAAKAAEDGADASGTPSETAEGSAALSASVDGSDTPESAETAESDKPEDTPTADATEPDTSEPDASNDADPTATGDDTASDQPRPWGDTTPESADSTDTIATGEDTKPEPDPEPRPEPTPAPARTEPTVVHKGGFFPTLLGGVAAGAIGFGVAYFLFTQPADTTGLDALRTETDEKLQSQSDRLDTLTEQLGAGSEAPDLSTLEQGQTDLQETLTSLSDQLSQTQDDLAALSSRVDELESRPLTEGASEAATAAYEAELQKLQDAMAEQRAEIEEMVTRAQQMETEAETTAQATMQRAALARIQTALDAGGGYADAMADLQETGIEVPEVLSSTADSGVPTLAELQESFPEAARAALAAARDAAAEAGETGGLSAFIRTQLGARSLEPREGDDPDAILSRAEAATQQGRLTDALAEIEALPDVARAELSDWAAQATRRLEAVAAAQQLSEELN</sequence>
<dbReference type="KEGG" id="rid:RIdsm_05280"/>
<feature type="compositionally biased region" description="Basic residues" evidence="2">
    <location>
        <begin position="1"/>
        <end position="14"/>
    </location>
</feature>
<organism evidence="4 5">
    <name type="scientific">Roseovarius indicus</name>
    <dbReference type="NCBI Taxonomy" id="540747"/>
    <lineage>
        <taxon>Bacteria</taxon>
        <taxon>Pseudomonadati</taxon>
        <taxon>Pseudomonadota</taxon>
        <taxon>Alphaproteobacteria</taxon>
        <taxon>Rhodobacterales</taxon>
        <taxon>Roseobacteraceae</taxon>
        <taxon>Roseovarius</taxon>
    </lineage>
</organism>
<keyword evidence="3" id="KW-1133">Transmembrane helix</keyword>
<feature type="coiled-coil region" evidence="1">
    <location>
        <begin position="241"/>
        <end position="313"/>
    </location>
</feature>
<accession>A0A5P3AM76</accession>
<keyword evidence="3" id="KW-0472">Membrane</keyword>
<dbReference type="RefSeq" id="WP_143100376.1">
    <property type="nucleotide sequence ID" value="NZ_CP031598.1"/>
</dbReference>
<feature type="region of interest" description="Disordered" evidence="2">
    <location>
        <begin position="1"/>
        <end position="156"/>
    </location>
</feature>